<dbReference type="PRINTS" id="PR00507">
    <property type="entry name" value="N12N6MTFRASE"/>
</dbReference>
<reference evidence="9 10" key="1">
    <citation type="submission" date="2019-03" db="EMBL/GenBank/DDBJ databases">
        <title>Genomic Encyclopedia of Type Strains, Phase IV (KMG-IV): sequencing the most valuable type-strain genomes for metagenomic binning, comparative biology and taxonomic classification.</title>
        <authorList>
            <person name="Goeker M."/>
        </authorList>
    </citation>
    <scope>NUCLEOTIDE SEQUENCE [LARGE SCALE GENOMIC DNA]</scope>
    <source>
        <strain evidence="9 10">DSM 11603</strain>
    </source>
</reference>
<dbReference type="InterPro" id="IPR050953">
    <property type="entry name" value="N4_N6_ade-DNA_methylase"/>
</dbReference>
<keyword evidence="10" id="KW-1185">Reference proteome</keyword>
<dbReference type="Pfam" id="PF02384">
    <property type="entry name" value="N6_Mtase"/>
    <property type="match status" value="1"/>
</dbReference>
<dbReference type="PANTHER" id="PTHR33841">
    <property type="entry name" value="DNA METHYLTRANSFERASE YEEA-RELATED"/>
    <property type="match status" value="1"/>
</dbReference>
<dbReference type="PROSITE" id="PS00092">
    <property type="entry name" value="N6_MTASE"/>
    <property type="match status" value="1"/>
</dbReference>
<evidence type="ECO:0000313" key="10">
    <source>
        <dbReference type="Proteomes" id="UP000294958"/>
    </source>
</evidence>
<dbReference type="PANTHER" id="PTHR33841:SF1">
    <property type="entry name" value="DNA METHYLTRANSFERASE A"/>
    <property type="match status" value="1"/>
</dbReference>
<evidence type="ECO:0000259" key="8">
    <source>
        <dbReference type="Pfam" id="PF02384"/>
    </source>
</evidence>
<comment type="similarity">
    <text evidence="1">Belongs to the N(4)/N(6)-methyltransferase family.</text>
</comment>
<dbReference type="GO" id="GO:0003677">
    <property type="term" value="F:DNA binding"/>
    <property type="evidence" value="ECO:0007669"/>
    <property type="project" value="InterPro"/>
</dbReference>
<evidence type="ECO:0000256" key="5">
    <source>
        <dbReference type="ARBA" id="ARBA00022747"/>
    </source>
</evidence>
<dbReference type="GO" id="GO:0032259">
    <property type="term" value="P:methylation"/>
    <property type="evidence" value="ECO:0007669"/>
    <property type="project" value="UniProtKB-KW"/>
</dbReference>
<dbReference type="InterPro" id="IPR029063">
    <property type="entry name" value="SAM-dependent_MTases_sf"/>
</dbReference>
<evidence type="ECO:0000256" key="4">
    <source>
        <dbReference type="ARBA" id="ARBA00022679"/>
    </source>
</evidence>
<protein>
    <recommendedName>
        <fullName evidence="2">site-specific DNA-methyltransferase (adenine-specific)</fullName>
        <ecNumber evidence="2">2.1.1.72</ecNumber>
    </recommendedName>
</protein>
<accession>A0A4R6YDY0</accession>
<dbReference type="Gene3D" id="3.40.50.150">
    <property type="entry name" value="Vaccinia Virus protein VP39"/>
    <property type="match status" value="1"/>
</dbReference>
<evidence type="ECO:0000256" key="1">
    <source>
        <dbReference type="ARBA" id="ARBA00006594"/>
    </source>
</evidence>
<dbReference type="GO" id="GO:0008170">
    <property type="term" value="F:N-methyltransferase activity"/>
    <property type="evidence" value="ECO:0007669"/>
    <property type="project" value="InterPro"/>
</dbReference>
<evidence type="ECO:0000256" key="6">
    <source>
        <dbReference type="ARBA" id="ARBA00047942"/>
    </source>
</evidence>
<comment type="catalytic activity">
    <reaction evidence="6">
        <text>a 2'-deoxyadenosine in DNA + S-adenosyl-L-methionine = an N(6)-methyl-2'-deoxyadenosine in DNA + S-adenosyl-L-homocysteine + H(+)</text>
        <dbReference type="Rhea" id="RHEA:15197"/>
        <dbReference type="Rhea" id="RHEA-COMP:12418"/>
        <dbReference type="Rhea" id="RHEA-COMP:12419"/>
        <dbReference type="ChEBI" id="CHEBI:15378"/>
        <dbReference type="ChEBI" id="CHEBI:57856"/>
        <dbReference type="ChEBI" id="CHEBI:59789"/>
        <dbReference type="ChEBI" id="CHEBI:90615"/>
        <dbReference type="ChEBI" id="CHEBI:90616"/>
        <dbReference type="EC" id="2.1.1.72"/>
    </reaction>
</comment>
<keyword evidence="4" id="KW-0808">Transferase</keyword>
<keyword evidence="5" id="KW-0680">Restriction system</keyword>
<evidence type="ECO:0000256" key="3">
    <source>
        <dbReference type="ARBA" id="ARBA00022603"/>
    </source>
</evidence>
<feature type="compositionally biased region" description="Low complexity" evidence="7">
    <location>
        <begin position="358"/>
        <end position="372"/>
    </location>
</feature>
<gene>
    <name evidence="9" type="ORF">DES43_11646</name>
</gene>
<dbReference type="GO" id="GO:0009007">
    <property type="term" value="F:site-specific DNA-methyltransferase (adenine-specific) activity"/>
    <property type="evidence" value="ECO:0007669"/>
    <property type="project" value="UniProtKB-EC"/>
</dbReference>
<evidence type="ECO:0000256" key="2">
    <source>
        <dbReference type="ARBA" id="ARBA00011900"/>
    </source>
</evidence>
<dbReference type="SUPFAM" id="SSF53335">
    <property type="entry name" value="S-adenosyl-L-methionine-dependent methyltransferases"/>
    <property type="match status" value="1"/>
</dbReference>
<dbReference type="EC" id="2.1.1.72" evidence="2"/>
<feature type="compositionally biased region" description="Acidic residues" evidence="7">
    <location>
        <begin position="338"/>
        <end position="354"/>
    </location>
</feature>
<dbReference type="InterPro" id="IPR003356">
    <property type="entry name" value="DNA_methylase_A-5"/>
</dbReference>
<sequence>MGSFWKSALARKIDRRTRIDNVLLSELGYLLGALVSKGLRPALAQKLVGRCVFFQYLLHRGYLNENELSEQFGASTLHQILSNLDNTYSLFRWIRTTFNGDLFPIEDEVSEREQLGQSADHLAPLADFFGHFNIRDGQGRLFPFRFDAIPVELISSIYEKFVHMSDTDGAPKLGVHYTPINLVDLVLDPLFEGVQANARVLDPACGSGVFLVESLRRLVWLRAQEQALSRELIRETLLHQIRGVDVSPAALSVAAFSLYLAILELDPSPPQGIDALACLRFDPLNDRVLFSTSTFEPGLENRLFPDSVARGFDIIVGNPPWTYSASEKLADRQLARETDEDGDEAEADADENADEPTTSETGSERSGTTYSRLAGLPVPPRSTDWAFLWRCRDLSHTDTRIALVMKATPFFSLAPKTSAARDSVLRAFPNVTLVNLSQLRTSRLFQEYEGGDDDSRRKKRAAGPAMLFLSNCLPSDPASISVVNFPWSSTFNRTGVFELPADPPKVVGLDQLKRRGGLLKAATFGDDRDVWFLDRLTRNSRVSAFDTWCEISDLPAGRGYRAGTTMEAAHLIGLPQANARDVKRGRLPRELPLFEDKRVNRSREPALFKGPLVLLPEGSLTGAPFHGRYTAVFDERDIAYNSSFVGVSFHGRPPELAQAFAAIMHSRLVAYQLALMGGTVGIKQTKIEVVDLENVMLPRLEMLSAADITALANAFDELTVELDVKALARISKSIDHIVESALGLSEIDRNLLLDADRRTRAIFFETEAARRSMEVPPTRPELQIYAENLCLAFNAFASEPDDHVLVPARYTELSHDIVVMKFMLTLKSEATFQVIVPGELDELDDAPIHALGGTDLPYLKPAKTLRLYVGQAVYILKPSQYRCFSPAAGQSDADRIVADLMNPTFPISEVAVA</sequence>
<dbReference type="Proteomes" id="UP000294958">
    <property type="component" value="Unassembled WGS sequence"/>
</dbReference>
<evidence type="ECO:0000313" key="9">
    <source>
        <dbReference type="EMBL" id="TDR34141.1"/>
    </source>
</evidence>
<organism evidence="9 10">
    <name type="scientific">Aquamicrobium defluvii</name>
    <dbReference type="NCBI Taxonomy" id="69279"/>
    <lineage>
        <taxon>Bacteria</taxon>
        <taxon>Pseudomonadati</taxon>
        <taxon>Pseudomonadota</taxon>
        <taxon>Alphaproteobacteria</taxon>
        <taxon>Hyphomicrobiales</taxon>
        <taxon>Phyllobacteriaceae</taxon>
        <taxon>Aquamicrobium</taxon>
    </lineage>
</organism>
<dbReference type="AlphaFoldDB" id="A0A4R6YDY0"/>
<feature type="region of interest" description="Disordered" evidence="7">
    <location>
        <begin position="333"/>
        <end position="375"/>
    </location>
</feature>
<feature type="domain" description="DNA methylase adenine-specific" evidence="8">
    <location>
        <begin position="153"/>
        <end position="331"/>
    </location>
</feature>
<comment type="caution">
    <text evidence="9">The sequence shown here is derived from an EMBL/GenBank/DDBJ whole genome shotgun (WGS) entry which is preliminary data.</text>
</comment>
<evidence type="ECO:0000256" key="7">
    <source>
        <dbReference type="SAM" id="MobiDB-lite"/>
    </source>
</evidence>
<proteinExistence type="inferred from homology"/>
<dbReference type="GO" id="GO:0009307">
    <property type="term" value="P:DNA restriction-modification system"/>
    <property type="evidence" value="ECO:0007669"/>
    <property type="project" value="UniProtKB-KW"/>
</dbReference>
<keyword evidence="3 9" id="KW-0489">Methyltransferase</keyword>
<name>A0A4R6YDY0_9HYPH</name>
<dbReference type="EMBL" id="SNZF01000016">
    <property type="protein sequence ID" value="TDR34141.1"/>
    <property type="molecule type" value="Genomic_DNA"/>
</dbReference>
<dbReference type="InterPro" id="IPR002052">
    <property type="entry name" value="DNA_methylase_N6_adenine_CS"/>
</dbReference>